<evidence type="ECO:0000313" key="2">
    <source>
        <dbReference type="Proteomes" id="UP000801492"/>
    </source>
</evidence>
<dbReference type="OrthoDB" id="6778492at2759"/>
<evidence type="ECO:0000313" key="1">
    <source>
        <dbReference type="EMBL" id="KAF2886873.1"/>
    </source>
</evidence>
<sequence length="242" mass="27556">MDLQRLTYDLKIANNNKTDESWRNNEMASRDWLMSPGQDYDGPLKRYFNHHADGLLKLHLGVSMTIYDTSKILKEALPLAATPVNIQKEFAVISIWPYNREVFPVDYVLPSEVMNTENDLNVVKASPSNEVVENILEIRHSILSPQPSTSVSSGCSMDMPKCITPYKLKSFPKADSEESEQEDELCLVCLAPFSESKKENWIQCTACKRWAHVSCGSGDDFYLRINCQSDNYWPLANNCFQS</sequence>
<dbReference type="InterPro" id="IPR011011">
    <property type="entry name" value="Znf_FYVE_PHD"/>
</dbReference>
<keyword evidence="2" id="KW-1185">Reference proteome</keyword>
<gene>
    <name evidence="1" type="ORF">ILUMI_19301</name>
</gene>
<evidence type="ECO:0008006" key="3">
    <source>
        <dbReference type="Google" id="ProtNLM"/>
    </source>
</evidence>
<protein>
    <recommendedName>
        <fullName evidence="3">Zinc finger PHD-type domain-containing protein</fullName>
    </recommendedName>
</protein>
<dbReference type="InterPro" id="IPR013083">
    <property type="entry name" value="Znf_RING/FYVE/PHD"/>
</dbReference>
<dbReference type="EMBL" id="VTPC01086110">
    <property type="protein sequence ID" value="KAF2886873.1"/>
    <property type="molecule type" value="Genomic_DNA"/>
</dbReference>
<organism evidence="1 2">
    <name type="scientific">Ignelater luminosus</name>
    <name type="common">Cucubano</name>
    <name type="synonym">Pyrophorus luminosus</name>
    <dbReference type="NCBI Taxonomy" id="2038154"/>
    <lineage>
        <taxon>Eukaryota</taxon>
        <taxon>Metazoa</taxon>
        <taxon>Ecdysozoa</taxon>
        <taxon>Arthropoda</taxon>
        <taxon>Hexapoda</taxon>
        <taxon>Insecta</taxon>
        <taxon>Pterygota</taxon>
        <taxon>Neoptera</taxon>
        <taxon>Endopterygota</taxon>
        <taxon>Coleoptera</taxon>
        <taxon>Polyphaga</taxon>
        <taxon>Elateriformia</taxon>
        <taxon>Elateroidea</taxon>
        <taxon>Elateridae</taxon>
        <taxon>Agrypninae</taxon>
        <taxon>Pyrophorini</taxon>
        <taxon>Ignelater</taxon>
    </lineage>
</organism>
<name>A0A8K0G605_IGNLU</name>
<dbReference type="SUPFAM" id="SSF57903">
    <property type="entry name" value="FYVE/PHD zinc finger"/>
    <property type="match status" value="1"/>
</dbReference>
<proteinExistence type="predicted"/>
<dbReference type="Gene3D" id="3.30.40.10">
    <property type="entry name" value="Zinc/RING finger domain, C3HC4 (zinc finger)"/>
    <property type="match status" value="1"/>
</dbReference>
<dbReference type="Proteomes" id="UP000801492">
    <property type="component" value="Unassembled WGS sequence"/>
</dbReference>
<dbReference type="AlphaFoldDB" id="A0A8K0G605"/>
<comment type="caution">
    <text evidence="1">The sequence shown here is derived from an EMBL/GenBank/DDBJ whole genome shotgun (WGS) entry which is preliminary data.</text>
</comment>
<reference evidence="1" key="1">
    <citation type="submission" date="2019-08" db="EMBL/GenBank/DDBJ databases">
        <title>The genome of the North American firefly Photinus pyralis.</title>
        <authorList>
            <consortium name="Photinus pyralis genome working group"/>
            <person name="Fallon T.R."/>
            <person name="Sander Lower S.E."/>
            <person name="Weng J.-K."/>
        </authorList>
    </citation>
    <scope>NUCLEOTIDE SEQUENCE</scope>
    <source>
        <strain evidence="1">TRF0915ILg1</strain>
        <tissue evidence="1">Whole body</tissue>
    </source>
</reference>
<accession>A0A8K0G605</accession>